<reference evidence="2" key="1">
    <citation type="submission" date="2022-08" db="UniProtKB">
        <authorList>
            <consortium name="EnsemblMetazoa"/>
        </authorList>
    </citation>
    <scope>IDENTIFICATION</scope>
    <source>
        <strain evidence="2">05x7-T-G4-1.051#20</strain>
    </source>
</reference>
<organism evidence="2 3">
    <name type="scientific">Magallana gigas</name>
    <name type="common">Pacific oyster</name>
    <name type="synonym">Crassostrea gigas</name>
    <dbReference type="NCBI Taxonomy" id="29159"/>
    <lineage>
        <taxon>Eukaryota</taxon>
        <taxon>Metazoa</taxon>
        <taxon>Spiralia</taxon>
        <taxon>Lophotrochozoa</taxon>
        <taxon>Mollusca</taxon>
        <taxon>Bivalvia</taxon>
        <taxon>Autobranchia</taxon>
        <taxon>Pteriomorphia</taxon>
        <taxon>Ostreida</taxon>
        <taxon>Ostreoidea</taxon>
        <taxon>Ostreidae</taxon>
        <taxon>Magallana</taxon>
    </lineage>
</organism>
<accession>A0A8W8KDY8</accession>
<dbReference type="EnsemblMetazoa" id="G23490.6">
    <property type="protein sequence ID" value="G23490.6:cds"/>
    <property type="gene ID" value="G23490"/>
</dbReference>
<feature type="region of interest" description="Disordered" evidence="1">
    <location>
        <begin position="1"/>
        <end position="59"/>
    </location>
</feature>
<keyword evidence="3" id="KW-1185">Reference proteome</keyword>
<evidence type="ECO:0000313" key="2">
    <source>
        <dbReference type="EnsemblMetazoa" id="G23490.6:cds"/>
    </source>
</evidence>
<feature type="compositionally biased region" description="Polar residues" evidence="1">
    <location>
        <begin position="42"/>
        <end position="51"/>
    </location>
</feature>
<evidence type="ECO:0000256" key="1">
    <source>
        <dbReference type="SAM" id="MobiDB-lite"/>
    </source>
</evidence>
<dbReference type="Proteomes" id="UP000005408">
    <property type="component" value="Unassembled WGS sequence"/>
</dbReference>
<proteinExistence type="predicted"/>
<evidence type="ECO:0000313" key="3">
    <source>
        <dbReference type="Proteomes" id="UP000005408"/>
    </source>
</evidence>
<protein>
    <submittedName>
        <fullName evidence="2">Uncharacterized protein</fullName>
    </submittedName>
</protein>
<name>A0A8W8KDY8_MAGGI</name>
<dbReference type="AlphaFoldDB" id="A0A8W8KDY8"/>
<sequence length="59" mass="6353">DNMGPEPQFLPGDMIHPSSSPDPIQMHAHDGPYRHPGPPNSMAGNFSSLSHSEMAGEAW</sequence>